<feature type="non-terminal residue" evidence="1">
    <location>
        <position position="1"/>
    </location>
</feature>
<dbReference type="EMBL" id="GEIB01001609">
    <property type="protein sequence ID" value="JAR86704.1"/>
    <property type="molecule type" value="Transcribed_RNA"/>
</dbReference>
<dbReference type="AlphaFoldDB" id="A0A147B7G8"/>
<evidence type="ECO:0000313" key="1">
    <source>
        <dbReference type="EMBL" id="JAR86704.1"/>
    </source>
</evidence>
<accession>A0A147B7G8</accession>
<protein>
    <submittedName>
        <fullName evidence="1">Uncharacterized protein</fullName>
    </submittedName>
</protein>
<name>A0A147B7G8_9ACAR</name>
<reference evidence="1" key="1">
    <citation type="submission" date="2016-03" db="EMBL/GenBank/DDBJ databases">
        <title>Gut transcriptome analysis on engorged females of Ornithodoros mimon (Acari: Argasidae) and phylogenetic inferences of soft ticks.</title>
        <authorList>
            <person name="Landulfo G.A."/>
            <person name="Giovanni D."/>
            <person name="Carvalho E."/>
            <person name="Junqueira-de-Azevedo I."/>
            <person name="Patane J."/>
            <person name="Mendoca R."/>
            <person name="Barros-Battesti D."/>
        </authorList>
    </citation>
    <scope>NUCLEOTIDE SEQUENCE</scope>
    <source>
        <strain evidence="1">Females</strain>
        <tissue evidence="1">Gut</tissue>
    </source>
</reference>
<sequence>EREREREKERKDSHCSIGTSFSNFSSTRSSVSWTSAPYLYRLWVPSFSWNERETKEDNCAFILLDSGVFYFWYCGVEGGV</sequence>
<proteinExistence type="predicted"/>
<organism evidence="1">
    <name type="scientific">Alectorobius mimon</name>
    <dbReference type="NCBI Taxonomy" id="360319"/>
    <lineage>
        <taxon>Eukaryota</taxon>
        <taxon>Metazoa</taxon>
        <taxon>Ecdysozoa</taxon>
        <taxon>Arthropoda</taxon>
        <taxon>Chelicerata</taxon>
        <taxon>Arachnida</taxon>
        <taxon>Acari</taxon>
        <taxon>Parasitiformes</taxon>
        <taxon>Ixodida</taxon>
        <taxon>Ixodoidea</taxon>
        <taxon>Argasidae</taxon>
        <taxon>Ornithodorinae</taxon>
        <taxon>Alectorobius</taxon>
    </lineage>
</organism>